<evidence type="ECO:0000313" key="7">
    <source>
        <dbReference type="Proteomes" id="UP000379480"/>
    </source>
</evidence>
<dbReference type="GO" id="GO:0009279">
    <property type="term" value="C:cell outer membrane"/>
    <property type="evidence" value="ECO:0007669"/>
    <property type="project" value="UniProtKB-SubCell"/>
</dbReference>
<dbReference type="AlphaFoldDB" id="A0A5E6ZH49"/>
<feature type="domain" description="OmpA-like" evidence="5">
    <location>
        <begin position="438"/>
        <end position="556"/>
    </location>
</feature>
<dbReference type="Gene3D" id="3.30.1330.60">
    <property type="entry name" value="OmpA-like domain"/>
    <property type="match status" value="1"/>
</dbReference>
<evidence type="ECO:0000256" key="4">
    <source>
        <dbReference type="SAM" id="Phobius"/>
    </source>
</evidence>
<dbReference type="Pfam" id="PF00691">
    <property type="entry name" value="OmpA"/>
    <property type="match status" value="1"/>
</dbReference>
<organism evidence="6 7">
    <name type="scientific">Pseudomonas fluorescens</name>
    <dbReference type="NCBI Taxonomy" id="294"/>
    <lineage>
        <taxon>Bacteria</taxon>
        <taxon>Pseudomonadati</taxon>
        <taxon>Pseudomonadota</taxon>
        <taxon>Gammaproteobacteria</taxon>
        <taxon>Pseudomonadales</taxon>
        <taxon>Pseudomonadaceae</taxon>
        <taxon>Pseudomonas</taxon>
    </lineage>
</organism>
<feature type="transmembrane region" description="Helical" evidence="4">
    <location>
        <begin position="326"/>
        <end position="347"/>
    </location>
</feature>
<feature type="transmembrane region" description="Helical" evidence="4">
    <location>
        <begin position="9"/>
        <end position="26"/>
    </location>
</feature>
<dbReference type="InterPro" id="IPR006664">
    <property type="entry name" value="OMP_bac"/>
</dbReference>
<dbReference type="CDD" id="cd07185">
    <property type="entry name" value="OmpA_C-like"/>
    <property type="match status" value="1"/>
</dbReference>
<evidence type="ECO:0000256" key="2">
    <source>
        <dbReference type="ARBA" id="ARBA00023136"/>
    </source>
</evidence>
<evidence type="ECO:0000259" key="5">
    <source>
        <dbReference type="PROSITE" id="PS51123"/>
    </source>
</evidence>
<gene>
    <name evidence="6" type="ORF">PS723_00074</name>
</gene>
<name>A0A5E6ZH49_PSEFL</name>
<dbReference type="PRINTS" id="PR01021">
    <property type="entry name" value="OMPADOMAIN"/>
</dbReference>
<comment type="subcellular location">
    <subcellularLocation>
        <location evidence="1">Cell outer membrane</location>
    </subcellularLocation>
</comment>
<dbReference type="InterPro" id="IPR050330">
    <property type="entry name" value="Bact_OuterMem_StrucFunc"/>
</dbReference>
<dbReference type="PROSITE" id="PS51123">
    <property type="entry name" value="OMPA_2"/>
    <property type="match status" value="1"/>
</dbReference>
<dbReference type="InterPro" id="IPR036737">
    <property type="entry name" value="OmpA-like_sf"/>
</dbReference>
<protein>
    <recommendedName>
        <fullName evidence="5">OmpA-like domain-containing protein</fullName>
    </recommendedName>
</protein>
<dbReference type="EMBL" id="CABVHY010000001">
    <property type="protein sequence ID" value="VVN65628.1"/>
    <property type="molecule type" value="Genomic_DNA"/>
</dbReference>
<sequence length="579" mass="62034">MTLKLTRGLWLWAGALVLALLAIIPLAAGMRAMAVLTTVVFVAVAWIRAGRRAAQLCESLVLADSTSLPPAAYRQPVVLVCGDGLAGLFGAIPAEQLALRVTEQGCYLPVPDLEQLPVVAASLVALRPDWGGQLSVMFIANPGEHTDAAVLAGQVRAFGYQVSLTRQRGIALPLLLVSYLQASRGEGPWFSWEAGQPSPSVREAGACVSLADWQRQAADSTTQAARLQGCVQLNSAAAWLSEAVLPHLTTREARNLVSPPVACAIALVPALPRTLTGNLWQQWLRDKIALVDTRQISPGPDTSLPFPDPLLHLLPTHVQRPPIHSAVLIALWLFTVAGIVALASSAWQNTLLVRQVSDDLRRYTSISPSQHRDRPEFALREKAVAVLHEDATRLDSYYRQGAPLSLGLGLYRGERLRALLLAVIASHRQPSAAPMPAGVSHPVRLDSLSLFSTGSAQLKPDSTKVLINALVDIKAQSGWLIVITGHTDATGNADLNLKLSRARAAAVHDWMQRMSDIPDNCFAVQGFGASQPIASNDTEAGRTANRRVDIRLVPEVGACVLPTAGPDRQPPVAISGIHF</sequence>
<keyword evidence="4" id="KW-0812">Transmembrane</keyword>
<dbReference type="InterPro" id="IPR006665">
    <property type="entry name" value="OmpA-like"/>
</dbReference>
<evidence type="ECO:0000256" key="1">
    <source>
        <dbReference type="ARBA" id="ARBA00004442"/>
    </source>
</evidence>
<proteinExistence type="predicted"/>
<dbReference type="SUPFAM" id="SSF103088">
    <property type="entry name" value="OmpA-like"/>
    <property type="match status" value="1"/>
</dbReference>
<keyword evidence="2 3" id="KW-0472">Membrane</keyword>
<accession>A0A5E6ZH49</accession>
<evidence type="ECO:0000256" key="3">
    <source>
        <dbReference type="PROSITE-ProRule" id="PRU00473"/>
    </source>
</evidence>
<dbReference type="Proteomes" id="UP000379480">
    <property type="component" value="Unassembled WGS sequence"/>
</dbReference>
<evidence type="ECO:0000313" key="6">
    <source>
        <dbReference type="EMBL" id="VVN65628.1"/>
    </source>
</evidence>
<feature type="transmembrane region" description="Helical" evidence="4">
    <location>
        <begin position="32"/>
        <end position="49"/>
    </location>
</feature>
<dbReference type="PANTHER" id="PTHR30329">
    <property type="entry name" value="STATOR ELEMENT OF FLAGELLAR MOTOR COMPLEX"/>
    <property type="match status" value="1"/>
</dbReference>
<dbReference type="OrthoDB" id="345640at2"/>
<keyword evidence="4" id="KW-1133">Transmembrane helix</keyword>
<dbReference type="PANTHER" id="PTHR30329:SF20">
    <property type="entry name" value="EXPORTED PROTEIN"/>
    <property type="match status" value="1"/>
</dbReference>
<reference evidence="6 7" key="1">
    <citation type="submission" date="2019-09" db="EMBL/GenBank/DDBJ databases">
        <authorList>
            <person name="Chandra G."/>
            <person name="Truman W A."/>
        </authorList>
    </citation>
    <scope>NUCLEOTIDE SEQUENCE [LARGE SCALE GENOMIC DNA]</scope>
    <source>
        <strain evidence="6">PS723</strain>
    </source>
</reference>